<dbReference type="GO" id="GO:0000150">
    <property type="term" value="F:DNA strand exchange activity"/>
    <property type="evidence" value="ECO:0007669"/>
    <property type="project" value="InterPro"/>
</dbReference>
<evidence type="ECO:0000256" key="2">
    <source>
        <dbReference type="ARBA" id="ARBA00023125"/>
    </source>
</evidence>
<dbReference type="eggNOG" id="COG1961">
    <property type="taxonomic scope" value="Bacteria"/>
</dbReference>
<accession>U2RW14</accession>
<evidence type="ECO:0000259" key="8">
    <source>
        <dbReference type="PROSITE" id="PS51737"/>
    </source>
</evidence>
<comment type="caution">
    <text evidence="9">The sequence shown here is derived from an EMBL/GenBank/DDBJ whole genome shotgun (WGS) entry which is preliminary data.</text>
</comment>
<dbReference type="GO" id="GO:0015074">
    <property type="term" value="P:DNA integration"/>
    <property type="evidence" value="ECO:0007669"/>
    <property type="project" value="UniProtKB-KW"/>
</dbReference>
<evidence type="ECO:0000256" key="3">
    <source>
        <dbReference type="ARBA" id="ARBA00023172"/>
    </source>
</evidence>
<evidence type="ECO:0000256" key="4">
    <source>
        <dbReference type="PIRSR" id="PIRSR606118-50"/>
    </source>
</evidence>
<evidence type="ECO:0000259" key="7">
    <source>
        <dbReference type="PROSITE" id="PS51736"/>
    </source>
</evidence>
<dbReference type="EMBL" id="AWVP01000060">
    <property type="protein sequence ID" value="ERK57763.1"/>
    <property type="molecule type" value="Genomic_DNA"/>
</dbReference>
<evidence type="ECO:0000313" key="9">
    <source>
        <dbReference type="EMBL" id="ERK57763.1"/>
    </source>
</evidence>
<dbReference type="RefSeq" id="WP_021753616.1">
    <property type="nucleotide sequence ID" value="NZ_KI271873.1"/>
</dbReference>
<keyword evidence="1" id="KW-0229">DNA integration</keyword>
<dbReference type="CDD" id="cd03768">
    <property type="entry name" value="SR_ResInv"/>
    <property type="match status" value="1"/>
</dbReference>
<reference evidence="9 10" key="1">
    <citation type="submission" date="2013-08" db="EMBL/GenBank/DDBJ databases">
        <authorList>
            <person name="Weinstock G."/>
            <person name="Sodergren E."/>
            <person name="Wylie T."/>
            <person name="Fulton L."/>
            <person name="Fulton R."/>
            <person name="Fronick C."/>
            <person name="O'Laughlin M."/>
            <person name="Godfrey J."/>
            <person name="Miner T."/>
            <person name="Herter B."/>
            <person name="Appelbaum E."/>
            <person name="Cordes M."/>
            <person name="Lek S."/>
            <person name="Wollam A."/>
            <person name="Pepin K.H."/>
            <person name="Palsikar V.B."/>
            <person name="Mitreva M."/>
            <person name="Wilson R.K."/>
        </authorList>
    </citation>
    <scope>NUCLEOTIDE SEQUENCE [LARGE SCALE GENOMIC DNA]</scope>
    <source>
        <strain evidence="9 10">ATCC 700627</strain>
    </source>
</reference>
<dbReference type="Gene3D" id="3.40.50.1390">
    <property type="entry name" value="Resolvase, N-terminal catalytic domain"/>
    <property type="match status" value="1"/>
</dbReference>
<dbReference type="SMART" id="SM00857">
    <property type="entry name" value="Resolvase"/>
    <property type="match status" value="1"/>
</dbReference>
<gene>
    <name evidence="9" type="ORF">HMPREF1983_00960</name>
</gene>
<dbReference type="PATRIC" id="fig|1321820.3.peg.933"/>
<dbReference type="PROSITE" id="PS51736">
    <property type="entry name" value="RECOMBINASES_3"/>
    <property type="match status" value="1"/>
</dbReference>
<dbReference type="HOGENOM" id="CLU_010686_18_3_9"/>
<evidence type="ECO:0000256" key="5">
    <source>
        <dbReference type="PROSITE-ProRule" id="PRU10137"/>
    </source>
</evidence>
<keyword evidence="6" id="KW-0175">Coiled coil</keyword>
<dbReference type="Gene3D" id="3.90.1750.20">
    <property type="entry name" value="Putative Large Serine Recombinase, Chain B, Domain 2"/>
    <property type="match status" value="1"/>
</dbReference>
<dbReference type="Pfam" id="PF13408">
    <property type="entry name" value="Zn_ribbon_recom"/>
    <property type="match status" value="1"/>
</dbReference>
<dbReference type="PANTHER" id="PTHR30461">
    <property type="entry name" value="DNA-INVERTASE FROM LAMBDOID PROPHAGE"/>
    <property type="match status" value="1"/>
</dbReference>
<dbReference type="PROSITE" id="PS51737">
    <property type="entry name" value="RECOMBINASE_DNA_BIND"/>
    <property type="match status" value="1"/>
</dbReference>
<dbReference type="Proteomes" id="UP000016637">
    <property type="component" value="Unassembled WGS sequence"/>
</dbReference>
<sequence>MNKRAAIYARVSTQEQADNGNSIDIQIEKLTAYAKLHDYKIVDTYIDAGVSGAKFNRPELDRLKLDVDKIDIVLIYKLDRLSRSIKDTMLLIEDLFKPNNIDLVSISENFDTSQAIGMATVGMLSTFAQLERDTIRDRMIAGKIQSVKNGNYINHPPFGYKKVNGKLVKDERTRECIEFIFKKLLDGYSTSHIAKILEFHKYSELKKSFWHFNTVNKIARQKVYCGHTLLMNIEVKNTHESYITDEEHDKIVSMLEERNCYKSKGKNKSYYALFRGLISCPTCHRRLAVSRQKIKGEYKNHYRCIYCKRSGKFAPTISEKKVLDKLIDYLNNYSFDVGVENKNQNKTIVINYDKELDIITKKRSKIQRAWLNDLISDDELEKYQNELDNALNDINKMKKQQEDAIKRKNNKIKFENILLNFNKVWEVLNYEERTEFLNTFIISIHYECSKIKKFKSRTLIELGITEINFK</sequence>
<evidence type="ECO:0000313" key="10">
    <source>
        <dbReference type="Proteomes" id="UP000016637"/>
    </source>
</evidence>
<evidence type="ECO:0000256" key="6">
    <source>
        <dbReference type="SAM" id="Coils"/>
    </source>
</evidence>
<dbReference type="InterPro" id="IPR050639">
    <property type="entry name" value="SSR_resolvase"/>
</dbReference>
<dbReference type="InterPro" id="IPR038109">
    <property type="entry name" value="DNA_bind_recomb_sf"/>
</dbReference>
<feature type="coiled-coil region" evidence="6">
    <location>
        <begin position="380"/>
        <end position="411"/>
    </location>
</feature>
<dbReference type="PANTHER" id="PTHR30461:SF23">
    <property type="entry name" value="DNA RECOMBINASE-RELATED"/>
    <property type="match status" value="1"/>
</dbReference>
<dbReference type="PROSITE" id="PS00397">
    <property type="entry name" value="RECOMBINASES_1"/>
    <property type="match status" value="1"/>
</dbReference>
<dbReference type="Pfam" id="PF07508">
    <property type="entry name" value="Recombinase"/>
    <property type="match status" value="1"/>
</dbReference>
<dbReference type="InterPro" id="IPR036162">
    <property type="entry name" value="Resolvase-like_N_sf"/>
</dbReference>
<dbReference type="Pfam" id="PF00239">
    <property type="entry name" value="Resolvase"/>
    <property type="match status" value="1"/>
</dbReference>
<dbReference type="InterPro" id="IPR006118">
    <property type="entry name" value="Recombinase_CS"/>
</dbReference>
<keyword evidence="10" id="KW-1185">Reference proteome</keyword>
<name>U2RW14_9BACL</name>
<protein>
    <submittedName>
        <fullName evidence="9">Resolvase protein</fullName>
    </submittedName>
</protein>
<keyword evidence="3" id="KW-0233">DNA recombination</keyword>
<dbReference type="InterPro" id="IPR025827">
    <property type="entry name" value="Zn_ribbon_recom_dom"/>
</dbReference>
<dbReference type="GO" id="GO:0003677">
    <property type="term" value="F:DNA binding"/>
    <property type="evidence" value="ECO:0007669"/>
    <property type="project" value="UniProtKB-KW"/>
</dbReference>
<dbReference type="SUPFAM" id="SSF53041">
    <property type="entry name" value="Resolvase-like"/>
    <property type="match status" value="1"/>
</dbReference>
<dbReference type="AlphaFoldDB" id="U2RW14"/>
<organism evidence="9 10">
    <name type="scientific">Gemella bergeri ATCC 700627</name>
    <dbReference type="NCBI Taxonomy" id="1321820"/>
    <lineage>
        <taxon>Bacteria</taxon>
        <taxon>Bacillati</taxon>
        <taxon>Bacillota</taxon>
        <taxon>Bacilli</taxon>
        <taxon>Bacillales</taxon>
        <taxon>Gemellaceae</taxon>
        <taxon>Gemella</taxon>
    </lineage>
</organism>
<dbReference type="InterPro" id="IPR011109">
    <property type="entry name" value="DNA_bind_recombinase_dom"/>
</dbReference>
<feature type="domain" description="Recombinase" evidence="8">
    <location>
        <begin position="157"/>
        <end position="261"/>
    </location>
</feature>
<proteinExistence type="predicted"/>
<dbReference type="InterPro" id="IPR006119">
    <property type="entry name" value="Resolv_N"/>
</dbReference>
<keyword evidence="2" id="KW-0238">DNA-binding</keyword>
<feature type="domain" description="Resolvase/invertase-type recombinase catalytic" evidence="7">
    <location>
        <begin position="4"/>
        <end position="150"/>
    </location>
</feature>
<evidence type="ECO:0000256" key="1">
    <source>
        <dbReference type="ARBA" id="ARBA00022908"/>
    </source>
</evidence>
<feature type="active site" description="O-(5'-phospho-DNA)-serine intermediate" evidence="4 5">
    <location>
        <position position="12"/>
    </location>
</feature>